<keyword evidence="5" id="KW-1185">Reference proteome</keyword>
<dbReference type="InterPro" id="IPR036388">
    <property type="entry name" value="WH-like_DNA-bd_sf"/>
</dbReference>
<dbReference type="PROSITE" id="PS51000">
    <property type="entry name" value="HTH_DEOR_2"/>
    <property type="match status" value="1"/>
</dbReference>
<evidence type="ECO:0000256" key="1">
    <source>
        <dbReference type="ARBA" id="ARBA00023015"/>
    </source>
</evidence>
<dbReference type="PANTHER" id="PTHR34580:SF1">
    <property type="entry name" value="PROTEIN PAFC"/>
    <property type="match status" value="1"/>
</dbReference>
<dbReference type="GO" id="GO:0003677">
    <property type="term" value="F:DNA binding"/>
    <property type="evidence" value="ECO:0007669"/>
    <property type="project" value="UniProtKB-KW"/>
</dbReference>
<dbReference type="Pfam" id="PF08279">
    <property type="entry name" value="HTH_11"/>
    <property type="match status" value="1"/>
</dbReference>
<name>A0ABY1LH85_9MICO</name>
<evidence type="ECO:0000256" key="2">
    <source>
        <dbReference type="ARBA" id="ARBA00023163"/>
    </source>
</evidence>
<gene>
    <name evidence="4" type="ORF">SAMN06295973_0612</name>
</gene>
<dbReference type="SUPFAM" id="SSF46785">
    <property type="entry name" value="Winged helix' DNA-binding domain"/>
    <property type="match status" value="1"/>
</dbReference>
<dbReference type="Gene3D" id="1.10.10.10">
    <property type="entry name" value="Winged helix-like DNA-binding domain superfamily/Winged helix DNA-binding domain"/>
    <property type="match status" value="1"/>
</dbReference>
<dbReference type="Pfam" id="PF13280">
    <property type="entry name" value="WYL"/>
    <property type="match status" value="1"/>
</dbReference>
<dbReference type="EMBL" id="FUZO01000001">
    <property type="protein sequence ID" value="SKC40462.1"/>
    <property type="molecule type" value="Genomic_DNA"/>
</dbReference>
<dbReference type="PROSITE" id="PS52050">
    <property type="entry name" value="WYL"/>
    <property type="match status" value="1"/>
</dbReference>
<dbReference type="InterPro" id="IPR028349">
    <property type="entry name" value="PafC-like"/>
</dbReference>
<dbReference type="InterPro" id="IPR013196">
    <property type="entry name" value="HTH_11"/>
</dbReference>
<keyword evidence="4" id="KW-0238">DNA-binding</keyword>
<evidence type="ECO:0000313" key="5">
    <source>
        <dbReference type="Proteomes" id="UP000190827"/>
    </source>
</evidence>
<proteinExistence type="predicted"/>
<evidence type="ECO:0000313" key="4">
    <source>
        <dbReference type="EMBL" id="SKC40462.1"/>
    </source>
</evidence>
<sequence>MKAARLLSLLLVLQTRQRVTSVELAERLEVSVRTILRDVEALSAAGVPVYAERGRYGGIVLLPGARLNASHLEPAEMDSLSLAGLDSVQRAQLGITTAHDMAIRKIAARRAANAAGDTNLAELVIVDNSGWFAAETRDTDVADLALTLRSRRRLRIHYRRSGAEHATSRDVDPYGLVSKSGRWYLVADDDGTAKLFNLERLEHYEALLEPAATRPDQDLRSVWAQLKQRSEGAGEVEVTVRLRGTRVDLARRILGSRLQEAGPGEDGWQLFTVSYSEVEAVRQLLQFGDHIEVLAPERARQRIVELATDLINRHNTPPA</sequence>
<organism evidence="4 5">
    <name type="scientific">Plantibacter cousiniae</name>
    <name type="common">nom. nud.</name>
    <dbReference type="NCBI Taxonomy" id="199709"/>
    <lineage>
        <taxon>Bacteria</taxon>
        <taxon>Bacillati</taxon>
        <taxon>Actinomycetota</taxon>
        <taxon>Actinomycetes</taxon>
        <taxon>Micrococcales</taxon>
        <taxon>Microbacteriaceae</taxon>
        <taxon>Plantibacter</taxon>
    </lineage>
</organism>
<keyword evidence="1" id="KW-0805">Transcription regulation</keyword>
<dbReference type="Proteomes" id="UP000190827">
    <property type="component" value="Unassembled WGS sequence"/>
</dbReference>
<feature type="domain" description="HTH deoR-type" evidence="3">
    <location>
        <begin position="2"/>
        <end position="61"/>
    </location>
</feature>
<dbReference type="InterPro" id="IPR001034">
    <property type="entry name" value="DeoR_HTH"/>
</dbReference>
<dbReference type="Pfam" id="PF25583">
    <property type="entry name" value="WCX"/>
    <property type="match status" value="1"/>
</dbReference>
<dbReference type="InterPro" id="IPR051534">
    <property type="entry name" value="CBASS_pafABC_assoc_protein"/>
</dbReference>
<dbReference type="RefSeq" id="WP_079704663.1">
    <property type="nucleotide sequence ID" value="NZ_FUZO01000001.1"/>
</dbReference>
<dbReference type="InterPro" id="IPR057727">
    <property type="entry name" value="WCX_dom"/>
</dbReference>
<reference evidence="4 5" key="1">
    <citation type="submission" date="2017-02" db="EMBL/GenBank/DDBJ databases">
        <authorList>
            <person name="Varghese N."/>
            <person name="Submissions S."/>
        </authorList>
    </citation>
    <scope>NUCLEOTIDE SEQUENCE [LARGE SCALE GENOMIC DNA]</scope>
    <source>
        <strain evidence="4 5">VKM Ac-1787</strain>
    </source>
</reference>
<dbReference type="InterPro" id="IPR036390">
    <property type="entry name" value="WH_DNA-bd_sf"/>
</dbReference>
<comment type="caution">
    <text evidence="4">The sequence shown here is derived from an EMBL/GenBank/DDBJ whole genome shotgun (WGS) entry which is preliminary data.</text>
</comment>
<keyword evidence="2" id="KW-0804">Transcription</keyword>
<dbReference type="PANTHER" id="PTHR34580">
    <property type="match status" value="1"/>
</dbReference>
<dbReference type="InterPro" id="IPR026881">
    <property type="entry name" value="WYL_dom"/>
</dbReference>
<evidence type="ECO:0000259" key="3">
    <source>
        <dbReference type="PROSITE" id="PS51000"/>
    </source>
</evidence>
<accession>A0ABY1LH85</accession>
<dbReference type="PIRSF" id="PIRSF016838">
    <property type="entry name" value="PafC"/>
    <property type="match status" value="1"/>
</dbReference>
<protein>
    <submittedName>
        <fullName evidence="4">Predicted DNA-binding transcriptional regulator YafY, contains an HTH and WYL domains</fullName>
    </submittedName>
</protein>